<gene>
    <name evidence="2" type="ORF">AKAME5_002234200</name>
</gene>
<sequence length="93" mass="10143">MAARPRAKVTGALAPVQMALLTAITHSANQTARDGTPALPLPEPAPRCWCCSAYVRPGREKELNLPCPRRAKVAPHDEEEHLQDDGLIRRPGQ</sequence>
<organism evidence="2 3">
    <name type="scientific">Lates japonicus</name>
    <name type="common">Japanese lates</name>
    <dbReference type="NCBI Taxonomy" id="270547"/>
    <lineage>
        <taxon>Eukaryota</taxon>
        <taxon>Metazoa</taxon>
        <taxon>Chordata</taxon>
        <taxon>Craniata</taxon>
        <taxon>Vertebrata</taxon>
        <taxon>Euteleostomi</taxon>
        <taxon>Actinopterygii</taxon>
        <taxon>Neopterygii</taxon>
        <taxon>Teleostei</taxon>
        <taxon>Neoteleostei</taxon>
        <taxon>Acanthomorphata</taxon>
        <taxon>Carangaria</taxon>
        <taxon>Carangaria incertae sedis</taxon>
        <taxon>Centropomidae</taxon>
        <taxon>Lates</taxon>
    </lineage>
</organism>
<comment type="caution">
    <text evidence="2">The sequence shown here is derived from an EMBL/GenBank/DDBJ whole genome shotgun (WGS) entry which is preliminary data.</text>
</comment>
<accession>A0AAD3NAQ5</accession>
<evidence type="ECO:0000313" key="2">
    <source>
        <dbReference type="EMBL" id="GLD71022.1"/>
    </source>
</evidence>
<evidence type="ECO:0000256" key="1">
    <source>
        <dbReference type="SAM" id="MobiDB-lite"/>
    </source>
</evidence>
<reference evidence="2" key="1">
    <citation type="submission" date="2022-08" db="EMBL/GenBank/DDBJ databases">
        <title>Genome sequencing of akame (Lates japonicus).</title>
        <authorList>
            <person name="Hashiguchi Y."/>
            <person name="Takahashi H."/>
        </authorList>
    </citation>
    <scope>NUCLEOTIDE SEQUENCE</scope>
    <source>
        <strain evidence="2">Kochi</strain>
    </source>
</reference>
<dbReference type="EMBL" id="BRZM01000489">
    <property type="protein sequence ID" value="GLD71022.1"/>
    <property type="molecule type" value="Genomic_DNA"/>
</dbReference>
<protein>
    <submittedName>
        <fullName evidence="2">Teashirt homolog 1 isoform X3</fullName>
    </submittedName>
</protein>
<feature type="region of interest" description="Disordered" evidence="1">
    <location>
        <begin position="74"/>
        <end position="93"/>
    </location>
</feature>
<name>A0AAD3NAQ5_LATJO</name>
<proteinExistence type="predicted"/>
<keyword evidence="3" id="KW-1185">Reference proteome</keyword>
<evidence type="ECO:0000313" key="3">
    <source>
        <dbReference type="Proteomes" id="UP001279410"/>
    </source>
</evidence>
<dbReference type="AlphaFoldDB" id="A0AAD3NAQ5"/>
<dbReference type="Proteomes" id="UP001279410">
    <property type="component" value="Unassembled WGS sequence"/>
</dbReference>